<dbReference type="Gene3D" id="1.25.10.10">
    <property type="entry name" value="Leucine-rich Repeat Variant"/>
    <property type="match status" value="2"/>
</dbReference>
<keyword evidence="1" id="KW-0547">Nucleotide-binding</keyword>
<dbReference type="InterPro" id="IPR003151">
    <property type="entry name" value="PIK-rel_kinase_FAT"/>
</dbReference>
<dbReference type="PANTHER" id="PTHR11139">
    <property type="entry name" value="ATAXIA TELANGIECTASIA MUTATED ATM -RELATED"/>
    <property type="match status" value="1"/>
</dbReference>
<reference evidence="5" key="2">
    <citation type="journal article" date="2007" name="Science">
        <title>Draft genome sequence of the sexually transmitted pathogen Trichomonas vaginalis.</title>
        <authorList>
            <person name="Carlton J.M."/>
            <person name="Hirt R.P."/>
            <person name="Silva J.C."/>
            <person name="Delcher A.L."/>
            <person name="Schatz M."/>
            <person name="Zhao Q."/>
            <person name="Wortman J.R."/>
            <person name="Bidwell S.L."/>
            <person name="Alsmark U.C.M."/>
            <person name="Besteiro S."/>
            <person name="Sicheritz-Ponten T."/>
            <person name="Noel C.J."/>
            <person name="Dacks J.B."/>
            <person name="Foster P.G."/>
            <person name="Simillion C."/>
            <person name="Van de Peer Y."/>
            <person name="Miranda-Saavedra D."/>
            <person name="Barton G.J."/>
            <person name="Westrop G.D."/>
            <person name="Mueller S."/>
            <person name="Dessi D."/>
            <person name="Fiori P.L."/>
            <person name="Ren Q."/>
            <person name="Paulsen I."/>
            <person name="Zhang H."/>
            <person name="Bastida-Corcuera F.D."/>
            <person name="Simoes-Barbosa A."/>
            <person name="Brown M.T."/>
            <person name="Hayes R.D."/>
            <person name="Mukherjee M."/>
            <person name="Okumura C.Y."/>
            <person name="Schneider R."/>
            <person name="Smith A.J."/>
            <person name="Vanacova S."/>
            <person name="Villalvazo M."/>
            <person name="Haas B.J."/>
            <person name="Pertea M."/>
            <person name="Feldblyum T.V."/>
            <person name="Utterback T.R."/>
            <person name="Shu C.L."/>
            <person name="Osoegawa K."/>
            <person name="de Jong P.J."/>
            <person name="Hrdy I."/>
            <person name="Horvathova L."/>
            <person name="Zubacova Z."/>
            <person name="Dolezal P."/>
            <person name="Malik S.B."/>
            <person name="Logsdon J.M. Jr."/>
            <person name="Henze K."/>
            <person name="Gupta A."/>
            <person name="Wang C.C."/>
            <person name="Dunne R.L."/>
            <person name="Upcroft J.A."/>
            <person name="Upcroft P."/>
            <person name="White O."/>
            <person name="Salzberg S.L."/>
            <person name="Tang P."/>
            <person name="Chiu C.-H."/>
            <person name="Lee Y.-S."/>
            <person name="Embley T.M."/>
            <person name="Coombs G.H."/>
            <person name="Mottram J.C."/>
            <person name="Tachezy J."/>
            <person name="Fraser-Liggett C.M."/>
            <person name="Johnson P.J."/>
        </authorList>
    </citation>
    <scope>NUCLEOTIDE SEQUENCE [LARGE SCALE GENOMIC DNA]</scope>
    <source>
        <strain evidence="5">G3</strain>
    </source>
</reference>
<dbReference type="FunFam" id="1.25.10.10:FF:000877">
    <property type="entry name" value="Serine/threonine-protein kinase TOR"/>
    <property type="match status" value="1"/>
</dbReference>
<dbReference type="InterPro" id="IPR011989">
    <property type="entry name" value="ARM-like"/>
</dbReference>
<evidence type="ECO:0000313" key="6">
    <source>
        <dbReference type="Proteomes" id="UP000001542"/>
    </source>
</evidence>
<dbReference type="EC" id="2.7.11.1" evidence="1"/>
<feature type="region of interest" description="Disordered" evidence="2">
    <location>
        <begin position="643"/>
        <end position="666"/>
    </location>
</feature>
<dbReference type="CDD" id="cd00142">
    <property type="entry name" value="PI3Kc_like"/>
    <property type="match status" value="1"/>
</dbReference>
<dbReference type="RefSeq" id="XP_001324642.1">
    <property type="nucleotide sequence ID" value="XM_001324607.1"/>
</dbReference>
<dbReference type="GO" id="GO:0038201">
    <property type="term" value="C:TOR complex"/>
    <property type="evidence" value="ECO:0000318"/>
    <property type="project" value="GO_Central"/>
</dbReference>
<dbReference type="EMBL" id="DS113302">
    <property type="protein sequence ID" value="EAY12419.1"/>
    <property type="molecule type" value="Genomic_DNA"/>
</dbReference>
<dbReference type="InterPro" id="IPR016024">
    <property type="entry name" value="ARM-type_fold"/>
</dbReference>
<dbReference type="InterPro" id="IPR024585">
    <property type="entry name" value="mTOR_dom"/>
</dbReference>
<dbReference type="InterPro" id="IPR003152">
    <property type="entry name" value="FATC_dom"/>
</dbReference>
<dbReference type="VEuPathDB" id="TrichDB:TVAG_445310"/>
<feature type="domain" description="PI3K/PI4K catalytic" evidence="3">
    <location>
        <begin position="1737"/>
        <end position="2051"/>
    </location>
</feature>
<keyword evidence="1" id="KW-0067">ATP-binding</keyword>
<dbReference type="GO" id="GO:0005634">
    <property type="term" value="C:nucleus"/>
    <property type="evidence" value="ECO:0000318"/>
    <property type="project" value="GO_Central"/>
</dbReference>
<dbReference type="GO" id="GO:0016242">
    <property type="term" value="P:negative regulation of macroautophagy"/>
    <property type="evidence" value="ECO:0000318"/>
    <property type="project" value="GO_Central"/>
</dbReference>
<dbReference type="SUPFAM" id="SSF48371">
    <property type="entry name" value="ARM repeat"/>
    <property type="match status" value="1"/>
</dbReference>
<keyword evidence="1" id="KW-0723">Serine/threonine-protein kinase</keyword>
<dbReference type="SMART" id="SM00146">
    <property type="entry name" value="PI3Kc"/>
    <property type="match status" value="1"/>
</dbReference>
<dbReference type="SMART" id="SM01346">
    <property type="entry name" value="DUF3385"/>
    <property type="match status" value="1"/>
</dbReference>
<evidence type="ECO:0000259" key="4">
    <source>
        <dbReference type="PROSITE" id="PS51189"/>
    </source>
</evidence>
<dbReference type="Gene3D" id="1.10.1070.11">
    <property type="entry name" value="Phosphatidylinositol 3-/4-kinase, catalytic domain"/>
    <property type="match status" value="1"/>
</dbReference>
<dbReference type="SMR" id="A2E4J7"/>
<gene>
    <name evidence="5" type="ORF">TVAG_445310</name>
</gene>
<name>A2E4J7_TRIV3</name>
<dbReference type="Pfam" id="PF00454">
    <property type="entry name" value="PI3_PI4_kinase"/>
    <property type="match status" value="1"/>
</dbReference>
<dbReference type="InterPro" id="IPR014009">
    <property type="entry name" value="PIK_FAT"/>
</dbReference>
<dbReference type="Proteomes" id="UP000001542">
    <property type="component" value="Unassembled WGS sequence"/>
</dbReference>
<feature type="domain" description="FAT" evidence="4">
    <location>
        <begin position="1199"/>
        <end position="1583"/>
    </location>
</feature>
<dbReference type="eggNOG" id="KOG0891">
    <property type="taxonomic scope" value="Eukaryota"/>
</dbReference>
<dbReference type="SMART" id="SM01343">
    <property type="entry name" value="FATC"/>
    <property type="match status" value="1"/>
</dbReference>
<accession>A2E4J7</accession>
<dbReference type="InterPro" id="IPR000403">
    <property type="entry name" value="PI3/4_kinase_cat_dom"/>
</dbReference>
<organism evidence="5 6">
    <name type="scientific">Trichomonas vaginalis (strain ATCC PRA-98 / G3)</name>
    <dbReference type="NCBI Taxonomy" id="412133"/>
    <lineage>
        <taxon>Eukaryota</taxon>
        <taxon>Metamonada</taxon>
        <taxon>Parabasalia</taxon>
        <taxon>Trichomonadida</taxon>
        <taxon>Trichomonadidae</taxon>
        <taxon>Trichomonas</taxon>
    </lineage>
</organism>
<keyword evidence="6" id="KW-1185">Reference proteome</keyword>
<dbReference type="GO" id="GO:0004674">
    <property type="term" value="F:protein serine/threonine kinase activity"/>
    <property type="evidence" value="ECO:0000318"/>
    <property type="project" value="GO_Central"/>
</dbReference>
<comment type="catalytic activity">
    <reaction evidence="1">
        <text>L-threonyl-[protein] + ATP = O-phospho-L-threonyl-[protein] + ADP + H(+)</text>
        <dbReference type="Rhea" id="RHEA:46608"/>
        <dbReference type="Rhea" id="RHEA-COMP:11060"/>
        <dbReference type="Rhea" id="RHEA-COMP:11605"/>
        <dbReference type="ChEBI" id="CHEBI:15378"/>
        <dbReference type="ChEBI" id="CHEBI:30013"/>
        <dbReference type="ChEBI" id="CHEBI:30616"/>
        <dbReference type="ChEBI" id="CHEBI:61977"/>
        <dbReference type="ChEBI" id="CHEBI:456216"/>
        <dbReference type="EC" id="2.7.11.1"/>
    </reaction>
</comment>
<dbReference type="InParanoid" id="A2E4J7"/>
<evidence type="ECO:0000259" key="3">
    <source>
        <dbReference type="PROSITE" id="PS50290"/>
    </source>
</evidence>
<dbReference type="KEGG" id="tva:4770383"/>
<dbReference type="GO" id="GO:0005524">
    <property type="term" value="F:ATP binding"/>
    <property type="evidence" value="ECO:0007669"/>
    <property type="project" value="UniProtKB-KW"/>
</dbReference>
<dbReference type="GO" id="GO:0031929">
    <property type="term" value="P:TOR signaling"/>
    <property type="evidence" value="ECO:0000318"/>
    <property type="project" value="GO_Central"/>
</dbReference>
<dbReference type="PROSITE" id="PS50290">
    <property type="entry name" value="PI3_4_KINASE_3"/>
    <property type="match status" value="1"/>
</dbReference>
<dbReference type="Pfam" id="PF11865">
    <property type="entry name" value="mTOR_dom"/>
    <property type="match status" value="1"/>
</dbReference>
<dbReference type="PROSITE" id="PS51189">
    <property type="entry name" value="FAT"/>
    <property type="match status" value="1"/>
</dbReference>
<dbReference type="FunFam" id="1.10.1070.11:FF:000055">
    <property type="entry name" value="PIKK family atypical protein kinase"/>
    <property type="match status" value="1"/>
</dbReference>
<dbReference type="STRING" id="5722.A2E4J7"/>
<dbReference type="SUPFAM" id="SSF56112">
    <property type="entry name" value="Protein kinase-like (PK-like)"/>
    <property type="match status" value="1"/>
</dbReference>
<evidence type="ECO:0000313" key="5">
    <source>
        <dbReference type="EMBL" id="EAY12419.1"/>
    </source>
</evidence>
<dbReference type="InterPro" id="IPR050517">
    <property type="entry name" value="DDR_Repair_Kinase"/>
</dbReference>
<dbReference type="OrthoDB" id="381190at2759"/>
<dbReference type="Pfam" id="PF02259">
    <property type="entry name" value="FAT"/>
    <property type="match status" value="1"/>
</dbReference>
<dbReference type="VEuPathDB" id="TrichDB:TVAGG3_1050550"/>
<keyword evidence="1 5" id="KW-0418">Kinase</keyword>
<comment type="similarity">
    <text evidence="1">Belongs to the PI3/PI4-kinase family.</text>
</comment>
<dbReference type="InterPro" id="IPR011009">
    <property type="entry name" value="Kinase-like_dom_sf"/>
</dbReference>
<dbReference type="InterPro" id="IPR036940">
    <property type="entry name" value="PI3/4_kinase_cat_sf"/>
</dbReference>
<evidence type="ECO:0000256" key="1">
    <source>
        <dbReference type="RuleBase" id="RU364109"/>
    </source>
</evidence>
<reference evidence="5" key="1">
    <citation type="submission" date="2006-10" db="EMBL/GenBank/DDBJ databases">
        <authorList>
            <person name="Amadeo P."/>
            <person name="Zhao Q."/>
            <person name="Wortman J."/>
            <person name="Fraser-Liggett C."/>
            <person name="Carlton J."/>
        </authorList>
    </citation>
    <scope>NUCLEOTIDE SEQUENCE</scope>
    <source>
        <strain evidence="5">G3</strain>
    </source>
</reference>
<proteinExistence type="inferred from homology"/>
<dbReference type="GO" id="GO:0005737">
    <property type="term" value="C:cytoplasm"/>
    <property type="evidence" value="ECO:0000318"/>
    <property type="project" value="GO_Central"/>
</dbReference>
<feature type="compositionally biased region" description="Polar residues" evidence="2">
    <location>
        <begin position="645"/>
        <end position="666"/>
    </location>
</feature>
<dbReference type="PANTHER" id="PTHR11139:SF9">
    <property type="entry name" value="SERINE_THREONINE-PROTEIN KINASE MTOR"/>
    <property type="match status" value="1"/>
</dbReference>
<sequence length="2063" mass="235474">MIMKTDDFETAHLSAYCIAKISADKIETNPNLASYYFSNALNLLANNSKKSNQIMGLHMVKEFASLLPTFFILNCGEIQQTLWVLLFSSNTDVQNLASEMFTQLFITMIKTHAYNLSTRFQEVMNSCLNHIHESKVNSLSSVASVMAEMLRLKPHYFKLSLYDIYYTITPNIQQAKSKFKQKCILIRSLLSAVEPPVFHSEFFTDVFNLLITMMLKSDSVPTICEAFSILLDFVPDPVIEQVSVILSACIKIVQERELQNIRSVLGLLKKLISVDPSINLTKGKEIWQIVSGVLFTPNFLDLFPLLNTCNSTFWDEHSSVIIEKILVALDVLSDYSLHALKLIPMLPQLPAVQVQELVPQVKKYLFAKNDELRAAAPKALLHIMFSDDPVEFSKVLKQLIAIAASDTSLTVRISIISSFSSIHFPYLAHDPFLKFLKNLANDNSPQVRSFCFKVLKNTRKYSPIGSDAILRNALINALYALQCSASSFERAHATDSLPALIEASAVLFPIYATTMIPIIIKLLSVRGSTGSVIGSEAETQLTINLIKTIQGILQVNHQTISPYLTQILPIFTTLLKEFSSKQIKKLVIDTLSLFVKKTASTANIYGIAPELLDALLSIAAHSDSKSLKVRALEFLGQCGAVSPQRIPSEQSGTSRADDTIQLNNGTSSQNEYYGSLIFPKLMEMVNDKYLTNFRTQSLSTAITTLSMMSTQSSEHLSQIIPIILNHIMNSVDSARVESIKQLKTLTLVAKQQMFPHVESILNCIYEQWEAPDLNYFIDVIASIVTGLGNDFLPFLYPLVSKIRRSISSSVSTNPYLANSCLTLSATLSAYFPSLCNLFIPQICKTISSVFVSNNIKITALKTLKFLIQKTDPNPYAGSIFSAVSLMCVDKEPAIQNVSLSVLRTMIIIIDKNITYYAHRIFDVLQKDERAFEVFDQIMTQMKQNIKPSLDKPDFPKIEKVTGPLIDSFSTTNNDPKNFVNCFNDDKMYTPKHWQNWYQNLISTSILTSPCSTISCCSQLSSVHKQLAIYLFPAAFSSCWSILSEKDQIILSKKLSQSLQNPQMPNNLLRTLVNLVEQLERVGNGLQFDPKSFINICIRSRSLSFGLHHVQEFYMKDKNEKTLRQFCIFLSEVSKTIDMKPLMSKLTEPISKEFLISLKRWDEAFPIYKEKLIENKEKLTDQEFVGYIFSAQNLFKYKDIIENSPLVLSAYKNTLPRLSQCFTQSAFFADQSLMSFYSSFNSEETLKNLTTKAFAQIYLKKYDDARKTIKKVYEIIATKHSLNFKSPYPVIYPLVVTCQYLYELNEIIETNGNIPKEVWKQRLQNCESNSDVWWNLILPRMIMMPEDQLQFNKFLEITINDKKYNMFECFFDYFYPNFDLSNADYVLSNIYLHYMWSKNERDEVLDKLENIIFSNEKKQVHFTQIMMYVEYVLNDALFNNDLLKQLEEMLKGILNLRKAGITQKWAIVNYYLFKNNPDEKEYAIEGMKSYANCLQLQPFVAFSDICAVLSLFFKICYDNDLFLTAINFIKSIPLQKMQEVIPQLFSFMFSPNQNAQQIATGLLLDIYHSQPHNVLMYCQSFSDMNQNNMILSSILNIFAVENSVLYTETLSFRKLITNASQTIFEQWLQSSRELINALLTDDQMPKSNFDHLFYKLNEAHIKEIIMLMSSKEPKFVDNPQVRVSQVNKSAQQIASNCQDFVRRLEKIRLSDVMNNAPNFENSSLIIPGMSSSKGLALVKDDLIVIPVKTRPRQITLLGKDGNEYNFLIRGQDSTIFNARATQFQMLIKLFLRRALGNSAEFPLTINNLIQISHNISLIQYYRDSQFLEQVITKYRQQIQVDHLIEIRDISNLTTQRVDQLRPIQRLEALNEIPTREDDLRKALWAMSSSSDEWYEKCEGFSSSLSYTSCVGSLVWLGGRCPSNILVNSKTGEITHIDFSLAFKGGLKLIQFTDEVPFRLTPMLVSALGIGGLNTSFIPNFVKIHSIFSDFSYLILPSFYLYAEEPPLPFIGQPSFETKREILDNVFDVLYSQKETPESYVQRLIDAATNKYSLAKQHSTWRPFW</sequence>
<keyword evidence="1" id="KW-0808">Transferase</keyword>
<protein>
    <recommendedName>
        <fullName evidence="1">Serine/threonine-protein kinase TOR</fullName>
        <ecNumber evidence="1">2.7.11.1</ecNumber>
    </recommendedName>
</protein>
<evidence type="ECO:0000256" key="2">
    <source>
        <dbReference type="SAM" id="MobiDB-lite"/>
    </source>
</evidence>